<organism evidence="2 3">
    <name type="scientific">Tectimicrobiota bacterium</name>
    <dbReference type="NCBI Taxonomy" id="2528274"/>
    <lineage>
        <taxon>Bacteria</taxon>
        <taxon>Pseudomonadati</taxon>
        <taxon>Nitrospinota/Tectimicrobiota group</taxon>
        <taxon>Candidatus Tectimicrobiota</taxon>
    </lineage>
</organism>
<proteinExistence type="predicted"/>
<dbReference type="AlphaFoldDB" id="A0A932CN94"/>
<dbReference type="Gene3D" id="3.30.1540.10">
    <property type="entry name" value="formyl-coa transferase, domain 3"/>
    <property type="match status" value="1"/>
</dbReference>
<dbReference type="Proteomes" id="UP000769766">
    <property type="component" value="Unassembled WGS sequence"/>
</dbReference>
<protein>
    <submittedName>
        <fullName evidence="2">CoA transferase</fullName>
    </submittedName>
</protein>
<dbReference type="InterPro" id="IPR050483">
    <property type="entry name" value="CoA-transferase_III_domain"/>
</dbReference>
<dbReference type="InterPro" id="IPR023606">
    <property type="entry name" value="CoA-Trfase_III_dom_1_sf"/>
</dbReference>
<dbReference type="InterPro" id="IPR044855">
    <property type="entry name" value="CoA-Trfase_III_dom3_sf"/>
</dbReference>
<accession>A0A932CN94</accession>
<name>A0A932CN94_UNCTE</name>
<comment type="caution">
    <text evidence="2">The sequence shown here is derived from an EMBL/GenBank/DDBJ whole genome shotgun (WGS) entry which is preliminary data.</text>
</comment>
<reference evidence="2" key="1">
    <citation type="submission" date="2020-07" db="EMBL/GenBank/DDBJ databases">
        <title>Huge and variable diversity of episymbiotic CPR bacteria and DPANN archaea in groundwater ecosystems.</title>
        <authorList>
            <person name="He C.Y."/>
            <person name="Keren R."/>
            <person name="Whittaker M."/>
            <person name="Farag I.F."/>
            <person name="Doudna J."/>
            <person name="Cate J.H.D."/>
            <person name="Banfield J.F."/>
        </authorList>
    </citation>
    <scope>NUCLEOTIDE SEQUENCE</scope>
    <source>
        <strain evidence="2">NC_groundwater_672_Ag_B-0.1um_62_36</strain>
    </source>
</reference>
<dbReference type="PANTHER" id="PTHR48207">
    <property type="entry name" value="SUCCINATE--HYDROXYMETHYLGLUTARATE COA-TRANSFERASE"/>
    <property type="match status" value="1"/>
</dbReference>
<dbReference type="InterPro" id="IPR003673">
    <property type="entry name" value="CoA-Trfase_fam_III"/>
</dbReference>
<dbReference type="EMBL" id="JACPRF010000199">
    <property type="protein sequence ID" value="MBI2876521.1"/>
    <property type="molecule type" value="Genomic_DNA"/>
</dbReference>
<evidence type="ECO:0000313" key="2">
    <source>
        <dbReference type="EMBL" id="MBI2876521.1"/>
    </source>
</evidence>
<sequence>MRNSRGPLEGIRILEATQTQAGPFAGKVLVDLGAESIKVDQPGFGEIGHHVSPIVKKENGQESLFYVAFNAGKRCITLDLRQPEGQEIFRELARRSDAVIQNFKPGTMEKWNCGYEEIRQAKPDIIYLSIAGYGQWGPNHLKPSYDAIAQANGGLMSVTGDPDGPPTRAGTGLADNLSGVNAVVGFLAALYYREKTGKGQHIDVSQQETILYYTSDMGLGMAREGICWPRMRDSAHPGAAPYKLFQTQTGEYFFLAVGLDSHWKKLCRVMGREELIEDPRTRDIPSRAQNRDFVNQQVQEFMSCHAYEEISKRFEATPGPELVLTRVYDYPQLLQDPHLQEREMIVEFEHPKIGKITLNEAAPKFSLTPASVKGPSPWSGQHNDEVYGSLLGYSPERIAALKEKKVI</sequence>
<dbReference type="Pfam" id="PF02515">
    <property type="entry name" value="CoA_transf_3"/>
    <property type="match status" value="1"/>
</dbReference>
<dbReference type="GO" id="GO:0008410">
    <property type="term" value="F:CoA-transferase activity"/>
    <property type="evidence" value="ECO:0007669"/>
    <property type="project" value="TreeGrafter"/>
</dbReference>
<keyword evidence="1 2" id="KW-0808">Transferase</keyword>
<evidence type="ECO:0000313" key="3">
    <source>
        <dbReference type="Proteomes" id="UP000769766"/>
    </source>
</evidence>
<dbReference type="Gene3D" id="3.40.50.10540">
    <property type="entry name" value="Crotonobetainyl-coa:carnitine coa-transferase, domain 1"/>
    <property type="match status" value="1"/>
</dbReference>
<dbReference type="PANTHER" id="PTHR48207:SF3">
    <property type="entry name" value="SUCCINATE--HYDROXYMETHYLGLUTARATE COA-TRANSFERASE"/>
    <property type="match status" value="1"/>
</dbReference>
<gene>
    <name evidence="2" type="ORF">HYY20_06535</name>
</gene>
<dbReference type="SUPFAM" id="SSF89796">
    <property type="entry name" value="CoA-transferase family III (CaiB/BaiF)"/>
    <property type="match status" value="1"/>
</dbReference>
<evidence type="ECO:0000256" key="1">
    <source>
        <dbReference type="ARBA" id="ARBA00022679"/>
    </source>
</evidence>